<dbReference type="Proteomes" id="UP000298664">
    <property type="component" value="Chromosome Circular"/>
</dbReference>
<dbReference type="AlphaFoldDB" id="A0AAF0HCQ2"/>
<evidence type="ECO:0000313" key="2">
    <source>
        <dbReference type="Proteomes" id="UP000298664"/>
    </source>
</evidence>
<organism evidence="1 2">
    <name type="scientific">Agrobacterium larrymoorei</name>
    <dbReference type="NCBI Taxonomy" id="160699"/>
    <lineage>
        <taxon>Bacteria</taxon>
        <taxon>Pseudomonadati</taxon>
        <taxon>Pseudomonadota</taxon>
        <taxon>Alphaproteobacteria</taxon>
        <taxon>Hyphomicrobiales</taxon>
        <taxon>Rhizobiaceae</taxon>
        <taxon>Rhizobium/Agrobacterium group</taxon>
        <taxon>Agrobacterium</taxon>
    </lineage>
</organism>
<dbReference type="RefSeq" id="WP_137393884.1">
    <property type="nucleotide sequence ID" value="NZ_CP124733.1"/>
</dbReference>
<proteinExistence type="predicted"/>
<gene>
    <name evidence="1" type="ORF">CFBP5477_004610</name>
</gene>
<accession>A0AAF0HCQ2</accession>
<dbReference type="Pfam" id="PF10711">
    <property type="entry name" value="DUF2513"/>
    <property type="match status" value="1"/>
</dbReference>
<sequence>MKRDLDLIRTLLLRLEDTEVPAGHLTRLGPNELQIDGYSGEEIAYHIQLLKSAGFVRELRSKPLRYGLNYSGLSWEGHEFLDSVRDDAIWRETRKAVRAAGGFTFDFVMDVAKEILKAKVKSVIGIAS</sequence>
<dbReference type="InterPro" id="IPR019650">
    <property type="entry name" value="DUF2513"/>
</dbReference>
<dbReference type="EMBL" id="CP124733">
    <property type="protein sequence ID" value="WHA41916.1"/>
    <property type="molecule type" value="Genomic_DNA"/>
</dbReference>
<name>A0AAF0HCQ2_9HYPH</name>
<reference evidence="1" key="1">
    <citation type="submission" date="2023-05" db="EMBL/GenBank/DDBJ databases">
        <title>Complete genome sequence of Agrobacterium larrymoorei CFBP5477.</title>
        <authorList>
            <person name="Yen H.-C."/>
            <person name="Chou L."/>
            <person name="Lin Y.-C."/>
            <person name="Lai E.-M."/>
            <person name="Kuo C.-H."/>
        </authorList>
    </citation>
    <scope>NUCLEOTIDE SEQUENCE</scope>
    <source>
        <strain evidence="1">CFBP5477</strain>
    </source>
</reference>
<evidence type="ECO:0000313" key="1">
    <source>
        <dbReference type="EMBL" id="WHA41916.1"/>
    </source>
</evidence>
<protein>
    <submittedName>
        <fullName evidence="1">DUF2513 domain-containing protein</fullName>
    </submittedName>
</protein>